<dbReference type="AlphaFoldDB" id="A0A8R7TRH6"/>
<reference evidence="3" key="2">
    <citation type="submission" date="2018-03" db="EMBL/GenBank/DDBJ databases">
        <title>The Triticum urartu genome reveals the dynamic nature of wheat genome evolution.</title>
        <authorList>
            <person name="Ling H."/>
            <person name="Ma B."/>
            <person name="Shi X."/>
            <person name="Liu H."/>
            <person name="Dong L."/>
            <person name="Sun H."/>
            <person name="Cao Y."/>
            <person name="Gao Q."/>
            <person name="Zheng S."/>
            <person name="Li Y."/>
            <person name="Yu Y."/>
            <person name="Du H."/>
            <person name="Qi M."/>
            <person name="Li Y."/>
            <person name="Yu H."/>
            <person name="Cui Y."/>
            <person name="Wang N."/>
            <person name="Chen C."/>
            <person name="Wu H."/>
            <person name="Zhao Y."/>
            <person name="Zhang J."/>
            <person name="Li Y."/>
            <person name="Zhou W."/>
            <person name="Zhang B."/>
            <person name="Hu W."/>
            <person name="Eijk M."/>
            <person name="Tang J."/>
            <person name="Witsenboer H."/>
            <person name="Zhao S."/>
            <person name="Li Z."/>
            <person name="Zhang A."/>
            <person name="Wang D."/>
            <person name="Liang C."/>
        </authorList>
    </citation>
    <scope>NUCLEOTIDE SEQUENCE [LARGE SCALE GENOMIC DNA]</scope>
    <source>
        <strain evidence="3">cv. G1812</strain>
    </source>
</reference>
<dbReference type="Proteomes" id="UP000015106">
    <property type="component" value="Chromosome 3"/>
</dbReference>
<feature type="domain" description="HAT C-terminal dimerisation" evidence="2">
    <location>
        <begin position="16"/>
        <end position="80"/>
    </location>
</feature>
<evidence type="ECO:0000259" key="2">
    <source>
        <dbReference type="Pfam" id="PF05699"/>
    </source>
</evidence>
<proteinExistence type="predicted"/>
<organism evidence="3 4">
    <name type="scientific">Triticum urartu</name>
    <name type="common">Red wild einkorn</name>
    <name type="synonym">Crithodium urartu</name>
    <dbReference type="NCBI Taxonomy" id="4572"/>
    <lineage>
        <taxon>Eukaryota</taxon>
        <taxon>Viridiplantae</taxon>
        <taxon>Streptophyta</taxon>
        <taxon>Embryophyta</taxon>
        <taxon>Tracheophyta</taxon>
        <taxon>Spermatophyta</taxon>
        <taxon>Magnoliopsida</taxon>
        <taxon>Liliopsida</taxon>
        <taxon>Poales</taxon>
        <taxon>Poaceae</taxon>
        <taxon>BOP clade</taxon>
        <taxon>Pooideae</taxon>
        <taxon>Triticodae</taxon>
        <taxon>Triticeae</taxon>
        <taxon>Triticinae</taxon>
        <taxon>Triticum</taxon>
    </lineage>
</organism>
<name>A0A8R7TRH6_TRIUA</name>
<keyword evidence="4" id="KW-1185">Reference proteome</keyword>
<sequence>MFGKVATTKAITNGNYNAGEWWATYGLQTPTLMHIALRILNLTTSSSGCERNWSVFEQVDAKRRNKLDVRHRDDLVYIQFNGRFLDKRKKYSSSCDVLLGEDASTAQDWICEDAYDDEEMGTTGVDNTTEPRRSLRVRELHEVEDFVSDNEDDTVPINEDEIEFESDDDMVGGIEENDEEDLMQP</sequence>
<dbReference type="Gramene" id="TuG1812G0300000832.01.T01">
    <property type="protein sequence ID" value="TuG1812G0300000832.01.T01"/>
    <property type="gene ID" value="TuG1812G0300000832.01"/>
</dbReference>
<accession>A0A8R7TRH6</accession>
<reference evidence="3" key="3">
    <citation type="submission" date="2022-06" db="UniProtKB">
        <authorList>
            <consortium name="EnsemblPlants"/>
        </authorList>
    </citation>
    <scope>IDENTIFICATION</scope>
</reference>
<protein>
    <recommendedName>
        <fullName evidence="2">HAT C-terminal dimerisation domain-containing protein</fullName>
    </recommendedName>
</protein>
<dbReference type="SUPFAM" id="SSF53098">
    <property type="entry name" value="Ribonuclease H-like"/>
    <property type="match status" value="1"/>
</dbReference>
<dbReference type="EnsemblPlants" id="TuG1812G0300000832.01.T01">
    <property type="protein sequence ID" value="TuG1812G0300000832.01.T01"/>
    <property type="gene ID" value="TuG1812G0300000832.01"/>
</dbReference>
<reference evidence="4" key="1">
    <citation type="journal article" date="2013" name="Nature">
        <title>Draft genome of the wheat A-genome progenitor Triticum urartu.</title>
        <authorList>
            <person name="Ling H.Q."/>
            <person name="Zhao S."/>
            <person name="Liu D."/>
            <person name="Wang J."/>
            <person name="Sun H."/>
            <person name="Zhang C."/>
            <person name="Fan H."/>
            <person name="Li D."/>
            <person name="Dong L."/>
            <person name="Tao Y."/>
            <person name="Gao C."/>
            <person name="Wu H."/>
            <person name="Li Y."/>
            <person name="Cui Y."/>
            <person name="Guo X."/>
            <person name="Zheng S."/>
            <person name="Wang B."/>
            <person name="Yu K."/>
            <person name="Liang Q."/>
            <person name="Yang W."/>
            <person name="Lou X."/>
            <person name="Chen J."/>
            <person name="Feng M."/>
            <person name="Jian J."/>
            <person name="Zhang X."/>
            <person name="Luo G."/>
            <person name="Jiang Y."/>
            <person name="Liu J."/>
            <person name="Wang Z."/>
            <person name="Sha Y."/>
            <person name="Zhang B."/>
            <person name="Wu H."/>
            <person name="Tang D."/>
            <person name="Shen Q."/>
            <person name="Xue P."/>
            <person name="Zou S."/>
            <person name="Wang X."/>
            <person name="Liu X."/>
            <person name="Wang F."/>
            <person name="Yang Y."/>
            <person name="An X."/>
            <person name="Dong Z."/>
            <person name="Zhang K."/>
            <person name="Zhang X."/>
            <person name="Luo M.C."/>
            <person name="Dvorak J."/>
            <person name="Tong Y."/>
            <person name="Wang J."/>
            <person name="Yang H."/>
            <person name="Li Z."/>
            <person name="Wang D."/>
            <person name="Zhang A."/>
            <person name="Wang J."/>
        </authorList>
    </citation>
    <scope>NUCLEOTIDE SEQUENCE</scope>
    <source>
        <strain evidence="4">cv. G1812</strain>
    </source>
</reference>
<feature type="region of interest" description="Disordered" evidence="1">
    <location>
        <begin position="165"/>
        <end position="185"/>
    </location>
</feature>
<evidence type="ECO:0000313" key="4">
    <source>
        <dbReference type="Proteomes" id="UP000015106"/>
    </source>
</evidence>
<evidence type="ECO:0000256" key="1">
    <source>
        <dbReference type="SAM" id="MobiDB-lite"/>
    </source>
</evidence>
<evidence type="ECO:0000313" key="3">
    <source>
        <dbReference type="EnsemblPlants" id="TuG1812G0300000832.01.T01"/>
    </source>
</evidence>
<dbReference type="GO" id="GO:0046983">
    <property type="term" value="F:protein dimerization activity"/>
    <property type="evidence" value="ECO:0007669"/>
    <property type="project" value="InterPro"/>
</dbReference>
<dbReference type="InterPro" id="IPR012337">
    <property type="entry name" value="RNaseH-like_sf"/>
</dbReference>
<dbReference type="InterPro" id="IPR008906">
    <property type="entry name" value="HATC_C_dom"/>
</dbReference>
<dbReference type="Pfam" id="PF05699">
    <property type="entry name" value="Dimer_Tnp_hAT"/>
    <property type="match status" value="1"/>
</dbReference>